<dbReference type="Pfam" id="PF13480">
    <property type="entry name" value="Acetyltransf_6"/>
    <property type="match status" value="1"/>
</dbReference>
<evidence type="ECO:0000313" key="3">
    <source>
        <dbReference type="EMBL" id="TCZ61315.1"/>
    </source>
</evidence>
<proteinExistence type="predicted"/>
<gene>
    <name evidence="3" type="ORF">EXY23_12275</name>
</gene>
<keyword evidence="4" id="KW-1185">Reference proteome</keyword>
<comment type="caution">
    <text evidence="3">The sequence shown here is derived from an EMBL/GenBank/DDBJ whole genome shotgun (WGS) entry which is preliminary data.</text>
</comment>
<dbReference type="InterPro" id="IPR016181">
    <property type="entry name" value="Acyl_CoA_acyltransferase"/>
</dbReference>
<feature type="region of interest" description="Disordered" evidence="1">
    <location>
        <begin position="1"/>
        <end position="25"/>
    </location>
</feature>
<dbReference type="SUPFAM" id="SSF55729">
    <property type="entry name" value="Acyl-CoA N-acyltransferases (Nat)"/>
    <property type="match status" value="1"/>
</dbReference>
<evidence type="ECO:0000313" key="4">
    <source>
        <dbReference type="Proteomes" id="UP000295023"/>
    </source>
</evidence>
<dbReference type="EMBL" id="SKBM01000010">
    <property type="protein sequence ID" value="TCZ61315.1"/>
    <property type="molecule type" value="Genomic_DNA"/>
</dbReference>
<sequence length="366" mass="40018">MPWSPATPRSTGSSRGGAAAMRPDPSGLTVEAVTTAAGLEQLAPDWWALWQAVPEATPFQSPAWLLPWWRHVGEGELLVLAVRREGALAGLFPFYRYAQPATGERLLFPIGIATTDYLDALVRPEQAAPVLAAASRHLALRAGCEAWDWPQLRPGSTLLSLPAPPGWAERVEAADPCPCLRLPGRVEDLATRVSGKTLRDLRTVRRRAEQAGTLRWETEESGTEEALEALLRLHAARWDTRGEAGVLASPAVQAMHRAAMPLLHRAGLLRLHSLRLDGAIVAVLYALADPPGRAERRLYCYISGFDPGLERLSPGMLLVGRAVEAAVAEGFAVADFLRGRERYKYFWGAEDQPTHRRRMEPPCGAS</sequence>
<keyword evidence="3" id="KW-0808">Transferase</keyword>
<feature type="domain" description="BioF2-like acetyltransferase" evidence="2">
    <location>
        <begin position="196"/>
        <end position="344"/>
    </location>
</feature>
<accession>A0A4R4DNB9</accession>
<dbReference type="OrthoDB" id="9808976at2"/>
<reference evidence="3 4" key="1">
    <citation type="submission" date="2019-03" db="EMBL/GenBank/DDBJ databases">
        <title>Paracraurococcus aquatilis NE82 genome sequence.</title>
        <authorList>
            <person name="Zhao Y."/>
            <person name="Du Z."/>
        </authorList>
    </citation>
    <scope>NUCLEOTIDE SEQUENCE [LARGE SCALE GENOMIC DNA]</scope>
    <source>
        <strain evidence="3 4">NE82</strain>
    </source>
</reference>
<name>A0A4R4DNB9_9PROT</name>
<organism evidence="3 4">
    <name type="scientific">Roseicella aquatilis</name>
    <dbReference type="NCBI Taxonomy" id="2527868"/>
    <lineage>
        <taxon>Bacteria</taxon>
        <taxon>Pseudomonadati</taxon>
        <taxon>Pseudomonadota</taxon>
        <taxon>Alphaproteobacteria</taxon>
        <taxon>Acetobacterales</taxon>
        <taxon>Roseomonadaceae</taxon>
        <taxon>Roseicella</taxon>
    </lineage>
</organism>
<dbReference type="InterPro" id="IPR038740">
    <property type="entry name" value="BioF2-like_GNAT_dom"/>
</dbReference>
<dbReference type="GO" id="GO:0016740">
    <property type="term" value="F:transferase activity"/>
    <property type="evidence" value="ECO:0007669"/>
    <property type="project" value="UniProtKB-KW"/>
</dbReference>
<evidence type="ECO:0000259" key="2">
    <source>
        <dbReference type="Pfam" id="PF13480"/>
    </source>
</evidence>
<dbReference type="Gene3D" id="3.40.630.30">
    <property type="match status" value="1"/>
</dbReference>
<dbReference type="Proteomes" id="UP000295023">
    <property type="component" value="Unassembled WGS sequence"/>
</dbReference>
<protein>
    <submittedName>
        <fullName evidence="3">GNAT family N-acetyltransferase</fullName>
    </submittedName>
</protein>
<dbReference type="AlphaFoldDB" id="A0A4R4DNB9"/>
<evidence type="ECO:0000256" key="1">
    <source>
        <dbReference type="SAM" id="MobiDB-lite"/>
    </source>
</evidence>